<accession>A0A8X6JCW4</accession>
<comment type="caution">
    <text evidence="1">The sequence shown here is derived from an EMBL/GenBank/DDBJ whole genome shotgun (WGS) entry which is preliminary data.</text>
</comment>
<dbReference type="Proteomes" id="UP000887116">
    <property type="component" value="Unassembled WGS sequence"/>
</dbReference>
<sequence>MSLRLKACFKPVNGLLRHFKTQWILAEKLSQDLSRKVLILKQALPGSSPRFDITGSLSEPSLPGPIHYSTKLCFNLSLDNRGPFQDNNAVF</sequence>
<organism evidence="1 2">
    <name type="scientific">Trichonephila clavata</name>
    <name type="common">Joro spider</name>
    <name type="synonym">Nephila clavata</name>
    <dbReference type="NCBI Taxonomy" id="2740835"/>
    <lineage>
        <taxon>Eukaryota</taxon>
        <taxon>Metazoa</taxon>
        <taxon>Ecdysozoa</taxon>
        <taxon>Arthropoda</taxon>
        <taxon>Chelicerata</taxon>
        <taxon>Arachnida</taxon>
        <taxon>Araneae</taxon>
        <taxon>Araneomorphae</taxon>
        <taxon>Entelegynae</taxon>
        <taxon>Araneoidea</taxon>
        <taxon>Nephilidae</taxon>
        <taxon>Trichonephila</taxon>
    </lineage>
</organism>
<gene>
    <name evidence="1" type="ORF">TNCT_403251</name>
</gene>
<protein>
    <submittedName>
        <fullName evidence="1">Uncharacterized protein</fullName>
    </submittedName>
</protein>
<reference evidence="1" key="1">
    <citation type="submission" date="2020-07" db="EMBL/GenBank/DDBJ databases">
        <title>Multicomponent nature underlies the extraordinary mechanical properties of spider dragline silk.</title>
        <authorList>
            <person name="Kono N."/>
            <person name="Nakamura H."/>
            <person name="Mori M."/>
            <person name="Yoshida Y."/>
            <person name="Ohtoshi R."/>
            <person name="Malay A.D."/>
            <person name="Moran D.A.P."/>
            <person name="Tomita M."/>
            <person name="Numata K."/>
            <person name="Arakawa K."/>
        </authorList>
    </citation>
    <scope>NUCLEOTIDE SEQUENCE</scope>
</reference>
<evidence type="ECO:0000313" key="1">
    <source>
        <dbReference type="EMBL" id="GFR20588.1"/>
    </source>
</evidence>
<dbReference type="EMBL" id="BMAO01018087">
    <property type="protein sequence ID" value="GFR20588.1"/>
    <property type="molecule type" value="Genomic_DNA"/>
</dbReference>
<proteinExistence type="predicted"/>
<keyword evidence="2" id="KW-1185">Reference proteome</keyword>
<dbReference type="AlphaFoldDB" id="A0A8X6JCW4"/>
<evidence type="ECO:0000313" key="2">
    <source>
        <dbReference type="Proteomes" id="UP000887116"/>
    </source>
</evidence>
<name>A0A8X6JCW4_TRICU</name>